<protein>
    <submittedName>
        <fullName evidence="2">Uncharacterized protein</fullName>
    </submittedName>
</protein>
<comment type="caution">
    <text evidence="2">The sequence shown here is derived from an EMBL/GenBank/DDBJ whole genome shotgun (WGS) entry which is preliminary data.</text>
</comment>
<reference evidence="2" key="1">
    <citation type="journal article" date="2023" name="G3 (Bethesda)">
        <title>A reference genome for the long-term kleptoplast-retaining sea slug Elysia crispata morphotype clarki.</title>
        <authorList>
            <person name="Eastman K.E."/>
            <person name="Pendleton A.L."/>
            <person name="Shaikh M.A."/>
            <person name="Suttiyut T."/>
            <person name="Ogas R."/>
            <person name="Tomko P."/>
            <person name="Gavelis G."/>
            <person name="Widhalm J.R."/>
            <person name="Wisecaver J.H."/>
        </authorList>
    </citation>
    <scope>NUCLEOTIDE SEQUENCE</scope>
    <source>
        <strain evidence="2">ECLA1</strain>
    </source>
</reference>
<evidence type="ECO:0000256" key="1">
    <source>
        <dbReference type="SAM" id="MobiDB-lite"/>
    </source>
</evidence>
<dbReference type="AlphaFoldDB" id="A0AAE1CJP8"/>
<evidence type="ECO:0000313" key="2">
    <source>
        <dbReference type="EMBL" id="KAK3700252.1"/>
    </source>
</evidence>
<accession>A0AAE1CJP8</accession>
<sequence>MSDVKTMKRRKNEMKTNKRERNNEKTLRSNGVRHDVNFFRASHISCDTQLFEGETAGKYSHEADLSRRMQQEGRPQERIVMDGNFNIWFPDRTDFTHWDEGY</sequence>
<keyword evidence="3" id="KW-1185">Reference proteome</keyword>
<name>A0AAE1CJP8_9GAST</name>
<feature type="compositionally biased region" description="Basic and acidic residues" evidence="1">
    <location>
        <begin position="13"/>
        <end position="29"/>
    </location>
</feature>
<gene>
    <name evidence="2" type="ORF">RRG08_033530</name>
</gene>
<evidence type="ECO:0000313" key="3">
    <source>
        <dbReference type="Proteomes" id="UP001283361"/>
    </source>
</evidence>
<dbReference type="EMBL" id="JAWDGP010007919">
    <property type="protein sequence ID" value="KAK3700252.1"/>
    <property type="molecule type" value="Genomic_DNA"/>
</dbReference>
<dbReference type="Proteomes" id="UP001283361">
    <property type="component" value="Unassembled WGS sequence"/>
</dbReference>
<proteinExistence type="predicted"/>
<feature type="region of interest" description="Disordered" evidence="1">
    <location>
        <begin position="1"/>
        <end position="29"/>
    </location>
</feature>
<organism evidence="2 3">
    <name type="scientific">Elysia crispata</name>
    <name type="common">lettuce slug</name>
    <dbReference type="NCBI Taxonomy" id="231223"/>
    <lineage>
        <taxon>Eukaryota</taxon>
        <taxon>Metazoa</taxon>
        <taxon>Spiralia</taxon>
        <taxon>Lophotrochozoa</taxon>
        <taxon>Mollusca</taxon>
        <taxon>Gastropoda</taxon>
        <taxon>Heterobranchia</taxon>
        <taxon>Euthyneura</taxon>
        <taxon>Panpulmonata</taxon>
        <taxon>Sacoglossa</taxon>
        <taxon>Placobranchoidea</taxon>
        <taxon>Plakobranchidae</taxon>
        <taxon>Elysia</taxon>
    </lineage>
</organism>